<evidence type="ECO:0000313" key="3">
    <source>
        <dbReference type="EMBL" id="GAO40068.1"/>
    </source>
</evidence>
<evidence type="ECO:0000256" key="1">
    <source>
        <dbReference type="ARBA" id="ARBA00022801"/>
    </source>
</evidence>
<accession>A0A0E9MRG4</accession>
<name>A0A0E9MRG4_9SPHN</name>
<dbReference type="GO" id="GO:0004190">
    <property type="term" value="F:aspartic-type endopeptidase activity"/>
    <property type="evidence" value="ECO:0007669"/>
    <property type="project" value="InterPro"/>
</dbReference>
<dbReference type="PROSITE" id="PS00141">
    <property type="entry name" value="ASP_PROTEASE"/>
    <property type="match status" value="1"/>
</dbReference>
<dbReference type="InterPro" id="IPR001995">
    <property type="entry name" value="Peptidase_A2_cat"/>
</dbReference>
<dbReference type="EMBL" id="BBWU01000042">
    <property type="protein sequence ID" value="GAO40068.1"/>
    <property type="molecule type" value="Genomic_DNA"/>
</dbReference>
<dbReference type="AlphaFoldDB" id="A0A0E9MRG4"/>
<feature type="domain" description="Peptidase A2" evidence="2">
    <location>
        <begin position="4"/>
        <end position="40"/>
    </location>
</feature>
<dbReference type="STRING" id="1219043.SCH01S_42_01110"/>
<dbReference type="PROSITE" id="PS50175">
    <property type="entry name" value="ASP_PROT_RETROV"/>
    <property type="match status" value="1"/>
</dbReference>
<reference evidence="3 4" key="1">
    <citation type="submission" date="2015-04" db="EMBL/GenBank/DDBJ databases">
        <title>Whole genome shotgun sequence of Sphingomonas changbaiensis NBRC 104936.</title>
        <authorList>
            <person name="Katano-Makiyama Y."/>
            <person name="Hosoyama A."/>
            <person name="Hashimoto M."/>
            <person name="Noguchi M."/>
            <person name="Tsuchikane K."/>
            <person name="Ohji S."/>
            <person name="Yamazoe A."/>
            <person name="Ichikawa N."/>
            <person name="Kimura A."/>
            <person name="Fujita N."/>
        </authorList>
    </citation>
    <scope>NUCLEOTIDE SEQUENCE [LARGE SCALE GENOMIC DNA]</scope>
    <source>
        <strain evidence="3 4">NBRC 104936</strain>
    </source>
</reference>
<dbReference type="Proteomes" id="UP000033202">
    <property type="component" value="Unassembled WGS sequence"/>
</dbReference>
<proteinExistence type="predicted"/>
<protein>
    <recommendedName>
        <fullName evidence="2">Peptidase A2 domain-containing protein</fullName>
    </recommendedName>
</protein>
<organism evidence="3 4">
    <name type="scientific">Sphingomonas changbaiensis NBRC 104936</name>
    <dbReference type="NCBI Taxonomy" id="1219043"/>
    <lineage>
        <taxon>Bacteria</taxon>
        <taxon>Pseudomonadati</taxon>
        <taxon>Pseudomonadota</taxon>
        <taxon>Alphaproteobacteria</taxon>
        <taxon>Sphingomonadales</taxon>
        <taxon>Sphingomonadaceae</taxon>
        <taxon>Sphingomonas</taxon>
    </lineage>
</organism>
<dbReference type="SUPFAM" id="SSF50630">
    <property type="entry name" value="Acid proteases"/>
    <property type="match status" value="1"/>
</dbReference>
<dbReference type="Gene3D" id="2.40.70.10">
    <property type="entry name" value="Acid Proteases"/>
    <property type="match status" value="1"/>
</dbReference>
<sequence>MQVLCALVDTGAQVTSITEKAAQKLNLEPSGIVGIQGFGGPSYHNSYIFKLGFVDLKQSELGYHQPFFHLLDREIEGPEFDCGVDAEFDVLLGMDVLSIGTLTISNTGGFKFSF</sequence>
<dbReference type="InterPro" id="IPR001969">
    <property type="entry name" value="Aspartic_peptidase_AS"/>
</dbReference>
<gene>
    <name evidence="3" type="ORF">SCH01S_42_01110</name>
</gene>
<comment type="caution">
    <text evidence="3">The sequence shown here is derived from an EMBL/GenBank/DDBJ whole genome shotgun (WGS) entry which is preliminary data.</text>
</comment>
<keyword evidence="4" id="KW-1185">Reference proteome</keyword>
<dbReference type="Pfam" id="PF13650">
    <property type="entry name" value="Asp_protease_2"/>
    <property type="match status" value="1"/>
</dbReference>
<keyword evidence="1" id="KW-0378">Hydrolase</keyword>
<evidence type="ECO:0000259" key="2">
    <source>
        <dbReference type="PROSITE" id="PS50175"/>
    </source>
</evidence>
<evidence type="ECO:0000313" key="4">
    <source>
        <dbReference type="Proteomes" id="UP000033202"/>
    </source>
</evidence>
<dbReference type="GO" id="GO:0006508">
    <property type="term" value="P:proteolysis"/>
    <property type="evidence" value="ECO:0007669"/>
    <property type="project" value="InterPro"/>
</dbReference>
<dbReference type="InterPro" id="IPR021109">
    <property type="entry name" value="Peptidase_aspartic_dom_sf"/>
</dbReference>